<dbReference type="EMBL" id="CP016616">
    <property type="protein sequence ID" value="ANY77705.1"/>
    <property type="molecule type" value="Genomic_DNA"/>
</dbReference>
<name>A0A1B2ECL0_9HYPH</name>
<dbReference type="AlphaFoldDB" id="A0A1B2ECL0"/>
<protein>
    <submittedName>
        <fullName evidence="1">Uncharacterized protein</fullName>
    </submittedName>
</protein>
<gene>
    <name evidence="1" type="ORF">BB934_05210</name>
</gene>
<sequence>MARDLSIQARDLSIQARDLSIQARVLIMKPFGIAIIRSHVAISRGGNECSCQILEGVYRSYCDFAIGSLNLS</sequence>
<organism evidence="1">
    <name type="scientific">Microvirga ossetica</name>
    <dbReference type="NCBI Taxonomy" id="1882682"/>
    <lineage>
        <taxon>Bacteria</taxon>
        <taxon>Pseudomonadati</taxon>
        <taxon>Pseudomonadota</taxon>
        <taxon>Alphaproteobacteria</taxon>
        <taxon>Hyphomicrobiales</taxon>
        <taxon>Methylobacteriaceae</taxon>
        <taxon>Microvirga</taxon>
    </lineage>
</organism>
<dbReference type="KEGG" id="moc:BB934_05210"/>
<reference evidence="1" key="1">
    <citation type="submission" date="2016-07" db="EMBL/GenBank/DDBJ databases">
        <title>Microvirga ossetica sp. nov. a new species of rhizobia isolated from root nodules of the legume species Vicia alpestris Steven originated from North Ossetia region in the Caucasus.</title>
        <authorList>
            <person name="Safronova V.I."/>
            <person name="Kuznetsova I.G."/>
            <person name="Sazanova A.L."/>
            <person name="Belimov A."/>
            <person name="Andronov E."/>
            <person name="Osledkin Y.S."/>
            <person name="Onishchuk O.P."/>
            <person name="Kurchak O.N."/>
            <person name="Shaposhnikov A.I."/>
            <person name="Willems A."/>
            <person name="Tikhonovich I.A."/>
        </authorList>
    </citation>
    <scope>NUCLEOTIDE SEQUENCE [LARGE SCALE GENOMIC DNA]</scope>
    <source>
        <strain evidence="1">V5/3M</strain>
    </source>
</reference>
<evidence type="ECO:0000313" key="1">
    <source>
        <dbReference type="EMBL" id="ANY77705.1"/>
    </source>
</evidence>
<proteinExistence type="predicted"/>
<accession>A0A1B2ECL0</accession>